<sequence>MPSAEGMTLVTAKLVMGLGCERDTAPEEVIALAEQALAHAGASGRDVALVASLDARAEEPAIHAVARHFSVPPRFFDAATLEAQSPRLKNPSKVVFAHTGCHGVAEGAALSGAGSDAVLLVPKIRSARATVAIAGPADFARGTLR</sequence>
<dbReference type="Pfam" id="PF01890">
    <property type="entry name" value="CbiG_C"/>
    <property type="match status" value="1"/>
</dbReference>
<dbReference type="AlphaFoldDB" id="A0A6G1WIW8"/>
<reference evidence="2" key="1">
    <citation type="journal article" date="2013" name="Genome Biol.">
        <title>Comparative genomics of the core and accessory genomes of 48 Sinorhizobium strains comprising five genospecies.</title>
        <authorList>
            <person name="Sugawara M."/>
            <person name="Epstein B."/>
            <person name="Badgley B.D."/>
            <person name="Unno T."/>
            <person name="Xu L."/>
            <person name="Reese J."/>
            <person name="Gyaneshwar P."/>
            <person name="Denny R."/>
            <person name="Mudge J."/>
            <person name="Bharti A.K."/>
            <person name="Farmer A.D."/>
            <person name="May G.D."/>
            <person name="Woodward J.E."/>
            <person name="Medigue C."/>
            <person name="Vallenet D."/>
            <person name="Lajus A."/>
            <person name="Rouy Z."/>
            <person name="Martinez-Vaz B."/>
            <person name="Tiffin P."/>
            <person name="Young N.D."/>
            <person name="Sadowsky M.J."/>
        </authorList>
    </citation>
    <scope>NUCLEOTIDE SEQUENCE</scope>
    <source>
        <strain evidence="2">M1</strain>
    </source>
</reference>
<accession>A0A6G1WIW8</accession>
<dbReference type="Gene3D" id="3.30.420.180">
    <property type="entry name" value="CobE/GbiG C-terminal domain"/>
    <property type="match status" value="1"/>
</dbReference>
<gene>
    <name evidence="2" type="ORF">GHJ91_11015</name>
</gene>
<dbReference type="EMBL" id="WISB01000074">
    <property type="protein sequence ID" value="MQW69671.1"/>
    <property type="molecule type" value="Genomic_DNA"/>
</dbReference>
<evidence type="ECO:0000313" key="2">
    <source>
        <dbReference type="EMBL" id="MQW69671.1"/>
    </source>
</evidence>
<organism evidence="2">
    <name type="scientific">Sinorhizobium medicae</name>
    <dbReference type="NCBI Taxonomy" id="110321"/>
    <lineage>
        <taxon>Bacteria</taxon>
        <taxon>Pseudomonadati</taxon>
        <taxon>Pseudomonadota</taxon>
        <taxon>Alphaproteobacteria</taxon>
        <taxon>Hyphomicrobiales</taxon>
        <taxon>Rhizobiaceae</taxon>
        <taxon>Sinorhizobium/Ensifer group</taxon>
        <taxon>Sinorhizobium</taxon>
    </lineage>
</organism>
<dbReference type="SUPFAM" id="SSF159664">
    <property type="entry name" value="CobE/GbiG C-terminal domain-like"/>
    <property type="match status" value="1"/>
</dbReference>
<dbReference type="RefSeq" id="WP_024325190.1">
    <property type="nucleotide sequence ID" value="NZ_CP140886.1"/>
</dbReference>
<proteinExistence type="predicted"/>
<protein>
    <submittedName>
        <fullName evidence="2">Cobalamin biosynthesis protein CobE</fullName>
    </submittedName>
</protein>
<comment type="caution">
    <text evidence="2">The sequence shown here is derived from an EMBL/GenBank/DDBJ whole genome shotgun (WGS) entry which is preliminary data.</text>
</comment>
<dbReference type="InterPro" id="IPR036518">
    <property type="entry name" value="CobE/GbiG_C_sf"/>
</dbReference>
<dbReference type="InterPro" id="IPR002750">
    <property type="entry name" value="CobE/GbiG_C"/>
</dbReference>
<evidence type="ECO:0000259" key="1">
    <source>
        <dbReference type="Pfam" id="PF01890"/>
    </source>
</evidence>
<feature type="domain" description="CobE/GbiG C-terminal" evidence="1">
    <location>
        <begin position="14"/>
        <end position="134"/>
    </location>
</feature>
<dbReference type="PANTHER" id="PTHR37477">
    <property type="entry name" value="COBALT-PRECORRIN-5A HYDROLASE"/>
    <property type="match status" value="1"/>
</dbReference>
<dbReference type="GO" id="GO:0009236">
    <property type="term" value="P:cobalamin biosynthetic process"/>
    <property type="evidence" value="ECO:0007669"/>
    <property type="project" value="InterPro"/>
</dbReference>
<dbReference type="InterPro" id="IPR052553">
    <property type="entry name" value="CbiG_hydrolase"/>
</dbReference>
<dbReference type="PANTHER" id="PTHR37477:SF1">
    <property type="entry name" value="COBALT-PRECORRIN-5A HYDROLASE"/>
    <property type="match status" value="1"/>
</dbReference>
<name>A0A6G1WIW8_9HYPH</name>